<organism evidence="3">
    <name type="scientific">Cacopsylla melanoneura</name>
    <dbReference type="NCBI Taxonomy" id="428564"/>
    <lineage>
        <taxon>Eukaryota</taxon>
        <taxon>Metazoa</taxon>
        <taxon>Ecdysozoa</taxon>
        <taxon>Arthropoda</taxon>
        <taxon>Hexapoda</taxon>
        <taxon>Insecta</taxon>
        <taxon>Pterygota</taxon>
        <taxon>Neoptera</taxon>
        <taxon>Paraneoptera</taxon>
        <taxon>Hemiptera</taxon>
        <taxon>Sternorrhyncha</taxon>
        <taxon>Psylloidea</taxon>
        <taxon>Psyllidae</taxon>
        <taxon>Psyllinae</taxon>
        <taxon>Cacopsylla</taxon>
    </lineage>
</organism>
<accession>A0A8D8X0A8</accession>
<dbReference type="EMBL" id="HBUF01241292">
    <property type="protein sequence ID" value="CAG6677059.1"/>
    <property type="molecule type" value="Transcribed_RNA"/>
</dbReference>
<dbReference type="AlphaFoldDB" id="A0A8D8X0A8"/>
<feature type="coiled-coil region" evidence="1">
    <location>
        <begin position="55"/>
        <end position="89"/>
    </location>
</feature>
<feature type="compositionally biased region" description="Polar residues" evidence="2">
    <location>
        <begin position="127"/>
        <end position="136"/>
    </location>
</feature>
<feature type="region of interest" description="Disordered" evidence="2">
    <location>
        <begin position="116"/>
        <end position="136"/>
    </location>
</feature>
<name>A0A8D8X0A8_9HEMI</name>
<proteinExistence type="predicted"/>
<evidence type="ECO:0000313" key="3">
    <source>
        <dbReference type="EMBL" id="CAG6677059.1"/>
    </source>
</evidence>
<sequence>MRQNRSIIYSLSDWSKLHLYLSENQRFEDSVDRKRQEWANTREKSKQLKETFVGSKDEEKLKLKLQRDKEKYEKELKKNQEQRKRENLKIIEQTKLALKKNKDGWKALDSALRLADSSRTVGRKGSPSENPNQRRN</sequence>
<evidence type="ECO:0000256" key="2">
    <source>
        <dbReference type="SAM" id="MobiDB-lite"/>
    </source>
</evidence>
<reference evidence="3" key="1">
    <citation type="submission" date="2021-05" db="EMBL/GenBank/DDBJ databases">
        <authorList>
            <person name="Alioto T."/>
            <person name="Alioto T."/>
            <person name="Gomez Garrido J."/>
        </authorList>
    </citation>
    <scope>NUCLEOTIDE SEQUENCE</scope>
</reference>
<protein>
    <submittedName>
        <fullName evidence="3">Uncharacterized protein</fullName>
    </submittedName>
</protein>
<evidence type="ECO:0000256" key="1">
    <source>
        <dbReference type="SAM" id="Coils"/>
    </source>
</evidence>
<keyword evidence="1" id="KW-0175">Coiled coil</keyword>